<evidence type="ECO:0000256" key="1">
    <source>
        <dbReference type="SAM" id="MobiDB-lite"/>
    </source>
</evidence>
<reference evidence="3 4" key="1">
    <citation type="submission" date="2024-06" db="EMBL/GenBank/DDBJ databases">
        <title>The Natural Products Discovery Center: Release of the First 8490 Sequenced Strains for Exploring Actinobacteria Biosynthetic Diversity.</title>
        <authorList>
            <person name="Kalkreuter E."/>
            <person name="Kautsar S.A."/>
            <person name="Yang D."/>
            <person name="Bader C.D."/>
            <person name="Teijaro C.N."/>
            <person name="Fluegel L."/>
            <person name="Davis C.M."/>
            <person name="Simpson J.R."/>
            <person name="Lauterbach L."/>
            <person name="Steele A.D."/>
            <person name="Gui C."/>
            <person name="Meng S."/>
            <person name="Li G."/>
            <person name="Viehrig K."/>
            <person name="Ye F."/>
            <person name="Su P."/>
            <person name="Kiefer A.F."/>
            <person name="Nichols A."/>
            <person name="Cepeda A.J."/>
            <person name="Yan W."/>
            <person name="Fan B."/>
            <person name="Jiang Y."/>
            <person name="Adhikari A."/>
            <person name="Zheng C.-J."/>
            <person name="Schuster L."/>
            <person name="Cowan T.M."/>
            <person name="Smanski M.J."/>
            <person name="Chevrette M.G."/>
            <person name="De Carvalho L.P.S."/>
            <person name="Shen B."/>
        </authorList>
    </citation>
    <scope>NUCLEOTIDE SEQUENCE [LARGE SCALE GENOMIC DNA]</scope>
    <source>
        <strain evidence="3 4">NPDC000634</strain>
    </source>
</reference>
<gene>
    <name evidence="3" type="ORF">ABT317_51035</name>
</gene>
<dbReference type="Pfam" id="PF18731">
    <property type="entry name" value="HEPN_Swt1"/>
    <property type="match status" value="1"/>
</dbReference>
<feature type="domain" description="Swt1-like HEPN" evidence="2">
    <location>
        <begin position="35"/>
        <end position="93"/>
    </location>
</feature>
<organism evidence="3 4">
    <name type="scientific">Streptomyces carpinensis</name>
    <dbReference type="NCBI Taxonomy" id="66369"/>
    <lineage>
        <taxon>Bacteria</taxon>
        <taxon>Bacillati</taxon>
        <taxon>Actinomycetota</taxon>
        <taxon>Actinomycetes</taxon>
        <taxon>Kitasatosporales</taxon>
        <taxon>Streptomycetaceae</taxon>
        <taxon>Streptomyces</taxon>
    </lineage>
</organism>
<sequence>MQDDDTTPSGVPGAADRIGRTANTMALSNRDRIGRMIELLPDGLLPLVEREMARRQGETWFDDAVAAAREGGFSLTSKQDPQFLLQTMLRNWAS</sequence>
<keyword evidence="4" id="KW-1185">Reference proteome</keyword>
<accession>A0ABV1WLI8</accession>
<proteinExistence type="predicted"/>
<feature type="region of interest" description="Disordered" evidence="1">
    <location>
        <begin position="1"/>
        <end position="23"/>
    </location>
</feature>
<dbReference type="InterPro" id="IPR041650">
    <property type="entry name" value="HEPN_Swt1"/>
</dbReference>
<feature type="non-terminal residue" evidence="3">
    <location>
        <position position="94"/>
    </location>
</feature>
<dbReference type="Proteomes" id="UP001458415">
    <property type="component" value="Unassembled WGS sequence"/>
</dbReference>
<protein>
    <submittedName>
        <fullName evidence="3">Swt1 family HEPN domain-containing protein</fullName>
    </submittedName>
</protein>
<dbReference type="EMBL" id="JBEPCU010002177">
    <property type="protein sequence ID" value="MER6985058.1"/>
    <property type="molecule type" value="Genomic_DNA"/>
</dbReference>
<evidence type="ECO:0000313" key="4">
    <source>
        <dbReference type="Proteomes" id="UP001458415"/>
    </source>
</evidence>
<comment type="caution">
    <text evidence="3">The sequence shown here is derived from an EMBL/GenBank/DDBJ whole genome shotgun (WGS) entry which is preliminary data.</text>
</comment>
<evidence type="ECO:0000313" key="3">
    <source>
        <dbReference type="EMBL" id="MER6985058.1"/>
    </source>
</evidence>
<evidence type="ECO:0000259" key="2">
    <source>
        <dbReference type="Pfam" id="PF18731"/>
    </source>
</evidence>
<name>A0ABV1WLI8_9ACTN</name>